<protein>
    <recommendedName>
        <fullName evidence="3">Exocyst complex component Sec8</fullName>
    </recommendedName>
</protein>
<evidence type="ECO:0000256" key="3">
    <source>
        <dbReference type="RuleBase" id="RU367079"/>
    </source>
</evidence>
<reference evidence="6 7" key="1">
    <citation type="submission" date="2023-10" db="EMBL/GenBank/DDBJ databases">
        <authorList>
            <person name="Maclean D."/>
            <person name="Macfadyen A."/>
        </authorList>
    </citation>
    <scope>NUCLEOTIDE SEQUENCE [LARGE SCALE GENOMIC DNA]</scope>
</reference>
<proteinExistence type="inferred from homology"/>
<evidence type="ECO:0000256" key="2">
    <source>
        <dbReference type="ARBA" id="ARBA00022483"/>
    </source>
</evidence>
<feature type="domain" description="Exocyst complex component Sec8 N-terminal" evidence="5">
    <location>
        <begin position="35"/>
        <end position="142"/>
    </location>
</feature>
<dbReference type="InterPro" id="IPR007191">
    <property type="entry name" value="Sec8_exocyst_N"/>
</dbReference>
<sequence>MASLWDAIDDELYRLPPELKDPRFDSLRHVLNIVSSVNAESSVEELRAQRERVEDLVDDVVQSYHNGFNKAIHNYSRILRLFSESKDQVKKLKVSLEDARRRMGAQSRSLQQHWRRGITMGDTVRLLSDIHSIVDTPQRLQRLEEAKEYETAVTLLLDACNKLARLEFERVGALRDMKRAMAARRNALHKIIVHEAEERVFASVASSHSGAGAADGEEEEDDAHTKLLRNDSLLAKLASAKKQEAATPRSKELMAGFGASVSMPGTAKGSSAPDWMGMHKGAADPGRPAGPLPLARLVECLQKLGGVGEAQLTFKRHMPTQVRNVILRALQQSQIDKTAAAAKTHEAAAKAAQAAVERVFEHCLQMLRNLVEVLRLLATAKPSASGAGLELLLAARGSEDGGAAQQLPPRQSSAAYVQREADAAWDCVQNECRRLLQELLHAAALQTSNISAAFQSGAGSAWLRRATEGGNSLNNTNAGVQSFSFDVQVAGMAPQAVLDRMQSMAPMRPTETMAQQALAGGTGGTYLAPALYRPVVQFVDGGKKALAAAEADSDQPRAHSREEDGGARSLRTFLESFITEEFLPEVYVTFRGRCTELLQHAEAFRARGRARSVYLLDAESRPMLPAARATEAMAEELLGWAAQMPIFATHLTGVVENVLGQVLEAFQSRMLGLLGRCTSRALADSPQLAASMAKEPSAPQAGEAVAFFVGKNGSSDGIDAFVASVLNVGFGSGGEAAEIDVSQRIFQERPVRADALLGSADKVTGLAALSDSADYLADVIARSGAMDVSAVGSGSRPSSPSKGQSTNRVSGMLTLGMSHLMDRYRSLAGHSLRALRLDLALAVLHHLQDLPSNNWACEEDEASEVDECAGALIRAASRAEEDLAPLLPARKRAYLFTCLGFAAARTIMWLLPEIKSMNQHGIARMCRLLAVVQPALSSLGAAGAAFRPESARAFEKARAYYSLLTLPPDALIKAAAEKPKRFTSSEYMALLQVDYVGREVTADHLTQLSSIVGAKDPGKGRSLFASAASMPFLSSASTKPPGMSSK</sequence>
<dbReference type="PANTHER" id="PTHR14146:SF0">
    <property type="entry name" value="EXOCYST COMPLEX COMPONENT 4"/>
    <property type="match status" value="1"/>
</dbReference>
<dbReference type="GO" id="GO:0006904">
    <property type="term" value="P:vesicle docking involved in exocytosis"/>
    <property type="evidence" value="ECO:0007669"/>
    <property type="project" value="InterPro"/>
</dbReference>
<keyword evidence="1 3" id="KW-0813">Transport</keyword>
<comment type="similarity">
    <text evidence="3">Belongs to the SEC8 family.</text>
</comment>
<comment type="function">
    <text evidence="3">Component of the exocyst complex involved in the docking of exocytic vesicles with fusion sites on the plasma membrane.</text>
</comment>
<evidence type="ECO:0000256" key="1">
    <source>
        <dbReference type="ARBA" id="ARBA00022448"/>
    </source>
</evidence>
<dbReference type="InterPro" id="IPR039682">
    <property type="entry name" value="Sec8/EXOC4"/>
</dbReference>
<keyword evidence="7" id="KW-1185">Reference proteome</keyword>
<dbReference type="AlphaFoldDB" id="A0AAV1HWI0"/>
<accession>A0AAV1HWI0</accession>
<dbReference type="GO" id="GO:0090522">
    <property type="term" value="P:vesicle tethering involved in exocytosis"/>
    <property type="evidence" value="ECO:0007669"/>
    <property type="project" value="UniProtKB-UniRule"/>
</dbReference>
<comment type="caution">
    <text evidence="6">The sequence shown here is derived from an EMBL/GenBank/DDBJ whole genome shotgun (WGS) entry which is preliminary data.</text>
</comment>
<evidence type="ECO:0000313" key="6">
    <source>
        <dbReference type="EMBL" id="CAK0739740.1"/>
    </source>
</evidence>
<gene>
    <name evidence="6" type="ORF">CVIRNUC_001192</name>
</gene>
<name>A0AAV1HWI0_9CHLO</name>
<evidence type="ECO:0000313" key="7">
    <source>
        <dbReference type="Proteomes" id="UP001314263"/>
    </source>
</evidence>
<keyword evidence="3" id="KW-0653">Protein transport</keyword>
<dbReference type="PANTHER" id="PTHR14146">
    <property type="entry name" value="EXOCYST COMPLEX COMPONENT 4"/>
    <property type="match status" value="1"/>
</dbReference>
<dbReference type="Proteomes" id="UP001314263">
    <property type="component" value="Unassembled WGS sequence"/>
</dbReference>
<dbReference type="Pfam" id="PF04048">
    <property type="entry name" value="Sec8_N"/>
    <property type="match status" value="1"/>
</dbReference>
<keyword evidence="4" id="KW-0175">Coiled coil</keyword>
<feature type="coiled-coil region" evidence="4">
    <location>
        <begin position="36"/>
        <end position="102"/>
    </location>
</feature>
<dbReference type="EMBL" id="CAUYUE010000002">
    <property type="protein sequence ID" value="CAK0739740.1"/>
    <property type="molecule type" value="Genomic_DNA"/>
</dbReference>
<dbReference type="GO" id="GO:0015031">
    <property type="term" value="P:protein transport"/>
    <property type="evidence" value="ECO:0007669"/>
    <property type="project" value="UniProtKB-KW"/>
</dbReference>
<evidence type="ECO:0000259" key="5">
    <source>
        <dbReference type="Pfam" id="PF04048"/>
    </source>
</evidence>
<dbReference type="GO" id="GO:0000145">
    <property type="term" value="C:exocyst"/>
    <property type="evidence" value="ECO:0007669"/>
    <property type="project" value="UniProtKB-UniRule"/>
</dbReference>
<dbReference type="GO" id="GO:0006612">
    <property type="term" value="P:protein targeting to membrane"/>
    <property type="evidence" value="ECO:0007669"/>
    <property type="project" value="UniProtKB-UniRule"/>
</dbReference>
<evidence type="ECO:0000256" key="4">
    <source>
        <dbReference type="SAM" id="Coils"/>
    </source>
</evidence>
<keyword evidence="2 3" id="KW-0268">Exocytosis</keyword>
<dbReference type="GO" id="GO:0006893">
    <property type="term" value="P:Golgi to plasma membrane transport"/>
    <property type="evidence" value="ECO:0007669"/>
    <property type="project" value="TreeGrafter"/>
</dbReference>
<organism evidence="6 7">
    <name type="scientific">Coccomyxa viridis</name>
    <dbReference type="NCBI Taxonomy" id="1274662"/>
    <lineage>
        <taxon>Eukaryota</taxon>
        <taxon>Viridiplantae</taxon>
        <taxon>Chlorophyta</taxon>
        <taxon>core chlorophytes</taxon>
        <taxon>Trebouxiophyceae</taxon>
        <taxon>Trebouxiophyceae incertae sedis</taxon>
        <taxon>Coccomyxaceae</taxon>
        <taxon>Coccomyxa</taxon>
    </lineage>
</organism>